<dbReference type="STRING" id="34506.A0A090LLN3"/>
<dbReference type="SMART" id="SM00631">
    <property type="entry name" value="Zn_pept"/>
    <property type="match status" value="1"/>
</dbReference>
<dbReference type="PANTHER" id="PTHR11705:SF143">
    <property type="entry name" value="SLL0236 PROTEIN"/>
    <property type="match status" value="1"/>
</dbReference>
<dbReference type="OMA" id="KMYPFSG"/>
<keyword evidence="8" id="KW-0862">Zinc</keyword>
<organism evidence="13">
    <name type="scientific">Strongyloides ratti</name>
    <name type="common">Parasitic roundworm</name>
    <dbReference type="NCBI Taxonomy" id="34506"/>
    <lineage>
        <taxon>Eukaryota</taxon>
        <taxon>Metazoa</taxon>
        <taxon>Ecdysozoa</taxon>
        <taxon>Nematoda</taxon>
        <taxon>Chromadorea</taxon>
        <taxon>Rhabditida</taxon>
        <taxon>Tylenchina</taxon>
        <taxon>Panagrolaimomorpha</taxon>
        <taxon>Strongyloidoidea</taxon>
        <taxon>Strongyloididae</taxon>
        <taxon>Strongyloides</taxon>
    </lineage>
</organism>
<reference evidence="13 14" key="1">
    <citation type="submission" date="2014-09" db="EMBL/GenBank/DDBJ databases">
        <authorList>
            <person name="Martin A.A."/>
        </authorList>
    </citation>
    <scope>NUCLEOTIDE SEQUENCE</scope>
    <source>
        <strain evidence="14">ED321</strain>
        <strain evidence="13">ED321 Heterogonic</strain>
    </source>
</reference>
<dbReference type="GO" id="GO:0008270">
    <property type="term" value="F:zinc ion binding"/>
    <property type="evidence" value="ECO:0007669"/>
    <property type="project" value="InterPro"/>
</dbReference>
<evidence type="ECO:0000256" key="4">
    <source>
        <dbReference type="ARBA" id="ARBA00022670"/>
    </source>
</evidence>
<evidence type="ECO:0000256" key="3">
    <source>
        <dbReference type="ARBA" id="ARBA00022645"/>
    </source>
</evidence>
<keyword evidence="14" id="KW-1185">Reference proteome</keyword>
<evidence type="ECO:0000256" key="5">
    <source>
        <dbReference type="ARBA" id="ARBA00022723"/>
    </source>
</evidence>
<reference evidence="15" key="2">
    <citation type="submission" date="2020-12" db="UniProtKB">
        <authorList>
            <consortium name="WormBaseParasite"/>
        </authorList>
    </citation>
    <scope>IDENTIFICATION</scope>
</reference>
<sequence length="414" mass="48832">MLYKFILITLFVFGKCYFDFNGYSLYDIKLRNKEDLKLHKKLDEKFPNQLAFIFDRIIPGSHLQIFVSPNVSNVLNKFLSKINVSYNIYRRDWNKYINIIKNERSKDFFDLNKFNSYNKIRSYLKNLSENKSSLVFFNSLGKSYEGREINYLKIGYQNNKEYKRKSIIVIEGGIHGREWSSISSSLYIINKFVKNSKKYEEILKNIDIIVIPLVNPDGYEYSRYIKRFWRGNRNISLNSECGVDINRNFPFKWCKIDSECEENSGVYPGSEIETQNMITFFEKYKNNIKCYLSLHSYGQYILFPWGFKKEPSAAYFRETHKLATKMKRAIQNNCNKIYTIGQVSNIIYSTCGSSTDFAKSLNIKYVYTIELSPSDNEESYKFQMPEKHISEIGEEAFIAVLEACKQVNNEHKLI</sequence>
<evidence type="ECO:0000256" key="8">
    <source>
        <dbReference type="ARBA" id="ARBA00022833"/>
    </source>
</evidence>
<dbReference type="Gene3D" id="3.30.70.340">
    <property type="entry name" value="Metallocarboxypeptidase-like"/>
    <property type="match status" value="1"/>
</dbReference>
<dbReference type="PRINTS" id="PR00765">
    <property type="entry name" value="CRBOXYPTASEA"/>
</dbReference>
<keyword evidence="10" id="KW-1015">Disulfide bond</keyword>
<dbReference type="Gene3D" id="3.40.630.10">
    <property type="entry name" value="Zn peptidases"/>
    <property type="match status" value="1"/>
</dbReference>
<dbReference type="SUPFAM" id="SSF53187">
    <property type="entry name" value="Zn-dependent exopeptidases"/>
    <property type="match status" value="1"/>
</dbReference>
<dbReference type="GO" id="GO:0005615">
    <property type="term" value="C:extracellular space"/>
    <property type="evidence" value="ECO:0007669"/>
    <property type="project" value="TreeGrafter"/>
</dbReference>
<dbReference type="AlphaFoldDB" id="A0A090LLN3"/>
<evidence type="ECO:0000313" key="15">
    <source>
        <dbReference type="WBParaSite" id="SRAE_2000373500.1"/>
    </source>
</evidence>
<dbReference type="OrthoDB" id="3626597at2759"/>
<feature type="domain" description="Peptidase M14" evidence="12">
    <location>
        <begin position="113"/>
        <end position="407"/>
    </location>
</feature>
<accession>A0A090LLN3</accession>
<evidence type="ECO:0000256" key="2">
    <source>
        <dbReference type="ARBA" id="ARBA00005988"/>
    </source>
</evidence>
<keyword evidence="5" id="KW-0479">Metal-binding</keyword>
<evidence type="ECO:0000313" key="14">
    <source>
        <dbReference type="Proteomes" id="UP000035682"/>
    </source>
</evidence>
<dbReference type="Pfam" id="PF00246">
    <property type="entry name" value="Peptidase_M14"/>
    <property type="match status" value="1"/>
</dbReference>
<feature type="active site" description="Proton donor/acceptor" evidence="11">
    <location>
        <position position="370"/>
    </location>
</feature>
<evidence type="ECO:0000313" key="16">
    <source>
        <dbReference type="WormBase" id="SRAE_2000373500"/>
    </source>
</evidence>
<dbReference type="WBParaSite" id="SRAE_2000373500.1">
    <property type="protein sequence ID" value="SRAE_2000373500.1"/>
    <property type="gene ID" value="WBGene00263960"/>
</dbReference>
<keyword evidence="9" id="KW-0482">Metalloprotease</keyword>
<dbReference type="GO" id="GO:0006508">
    <property type="term" value="P:proteolysis"/>
    <property type="evidence" value="ECO:0007669"/>
    <property type="project" value="UniProtKB-KW"/>
</dbReference>
<evidence type="ECO:0000256" key="10">
    <source>
        <dbReference type="ARBA" id="ARBA00023157"/>
    </source>
</evidence>
<dbReference type="SUPFAM" id="SSF54897">
    <property type="entry name" value="Protease propeptides/inhibitors"/>
    <property type="match status" value="1"/>
</dbReference>
<evidence type="ECO:0000256" key="6">
    <source>
        <dbReference type="ARBA" id="ARBA00022729"/>
    </source>
</evidence>
<proteinExistence type="inferred from homology"/>
<keyword evidence="4" id="KW-0645">Protease</keyword>
<comment type="similarity">
    <text evidence="2 11">Belongs to the peptidase M14 family.</text>
</comment>
<dbReference type="PANTHER" id="PTHR11705">
    <property type="entry name" value="PROTEASE FAMILY M14 CARBOXYPEPTIDASE A,B"/>
    <property type="match status" value="1"/>
</dbReference>
<dbReference type="Proteomes" id="UP000035682">
    <property type="component" value="Unplaced"/>
</dbReference>
<dbReference type="GeneID" id="36381453"/>
<dbReference type="EMBL" id="LN609529">
    <property type="protein sequence ID" value="CEF69083.1"/>
    <property type="molecule type" value="Genomic_DNA"/>
</dbReference>
<keyword evidence="3" id="KW-0121">Carboxypeptidase</keyword>
<dbReference type="WormBase" id="SRAE_2000373500">
    <property type="protein sequence ID" value="SRP08153"/>
    <property type="gene ID" value="WBGene00263960"/>
</dbReference>
<name>A0A090LLN3_STRRB</name>
<evidence type="ECO:0000313" key="13">
    <source>
        <dbReference type="EMBL" id="CEF69083.1"/>
    </source>
</evidence>
<dbReference type="RefSeq" id="XP_024508283.1">
    <property type="nucleotide sequence ID" value="XM_024654964.1"/>
</dbReference>
<evidence type="ECO:0000259" key="12">
    <source>
        <dbReference type="PROSITE" id="PS52035"/>
    </source>
</evidence>
<dbReference type="CTD" id="36381453"/>
<dbReference type="GO" id="GO:0004181">
    <property type="term" value="F:metallocarboxypeptidase activity"/>
    <property type="evidence" value="ECO:0007669"/>
    <property type="project" value="InterPro"/>
</dbReference>
<keyword evidence="7" id="KW-0378">Hydrolase</keyword>
<dbReference type="PROSITE" id="PS52035">
    <property type="entry name" value="PEPTIDASE_M14"/>
    <property type="match status" value="1"/>
</dbReference>
<evidence type="ECO:0000256" key="11">
    <source>
        <dbReference type="PROSITE-ProRule" id="PRU01379"/>
    </source>
</evidence>
<protein>
    <submittedName>
        <fullName evidence="13">Peptidase M14, carboxypeptidase A domain and Proteinase inhibitor, carboxypeptidase propeptide domain and Proteinase inhibitor, propeptide domain-containing protein</fullName>
    </submittedName>
</protein>
<dbReference type="InterPro" id="IPR036990">
    <property type="entry name" value="M14A-like_propep"/>
</dbReference>
<evidence type="ECO:0000256" key="1">
    <source>
        <dbReference type="ARBA" id="ARBA00001947"/>
    </source>
</evidence>
<evidence type="ECO:0000256" key="7">
    <source>
        <dbReference type="ARBA" id="ARBA00022801"/>
    </source>
</evidence>
<comment type="cofactor">
    <cofactor evidence="1">
        <name>Zn(2+)</name>
        <dbReference type="ChEBI" id="CHEBI:29105"/>
    </cofactor>
</comment>
<dbReference type="InterPro" id="IPR000834">
    <property type="entry name" value="Peptidase_M14"/>
</dbReference>
<evidence type="ECO:0000256" key="9">
    <source>
        <dbReference type="ARBA" id="ARBA00023049"/>
    </source>
</evidence>
<keyword evidence="6" id="KW-0732">Signal</keyword>
<dbReference type="FunFam" id="3.40.630.10:FF:000084">
    <property type="entry name" value="Carboxypeptidase B2"/>
    <property type="match status" value="1"/>
</dbReference>
<gene>
    <name evidence="13 15 16" type="ORF">SRAE_2000373500</name>
</gene>